<comment type="caution">
    <text evidence="2">The sequence shown here is derived from an EMBL/GenBank/DDBJ whole genome shotgun (WGS) entry which is preliminary data.</text>
</comment>
<protein>
    <submittedName>
        <fullName evidence="2">Uncharacterized protein</fullName>
    </submittedName>
</protein>
<sequence>MAVVKDAVAGGAKPKVTVLPSGTRPRTGTAEVWARRSEAQESADEPSGSTPILAWPATVGQ</sequence>
<proteinExistence type="predicted"/>
<gene>
    <name evidence="2" type="ORF">GCM10010302_57340</name>
</gene>
<reference evidence="2 3" key="1">
    <citation type="journal article" date="2019" name="Int. J. Syst. Evol. Microbiol.">
        <title>The Global Catalogue of Microorganisms (GCM) 10K type strain sequencing project: providing services to taxonomists for standard genome sequencing and annotation.</title>
        <authorList>
            <consortium name="The Broad Institute Genomics Platform"/>
            <consortium name="The Broad Institute Genome Sequencing Center for Infectious Disease"/>
            <person name="Wu L."/>
            <person name="Ma J."/>
        </authorList>
    </citation>
    <scope>NUCLEOTIDE SEQUENCE [LARGE SCALE GENOMIC DNA]</scope>
    <source>
        <strain evidence="2 3">JCM 4505</strain>
    </source>
</reference>
<keyword evidence="3" id="KW-1185">Reference proteome</keyword>
<evidence type="ECO:0000313" key="2">
    <source>
        <dbReference type="EMBL" id="GAA0311133.1"/>
    </source>
</evidence>
<dbReference type="EMBL" id="BAAABV010000024">
    <property type="protein sequence ID" value="GAA0311133.1"/>
    <property type="molecule type" value="Genomic_DNA"/>
</dbReference>
<dbReference type="Proteomes" id="UP001501867">
    <property type="component" value="Unassembled WGS sequence"/>
</dbReference>
<feature type="compositionally biased region" description="Low complexity" evidence="1">
    <location>
        <begin position="1"/>
        <end position="16"/>
    </location>
</feature>
<evidence type="ECO:0000313" key="3">
    <source>
        <dbReference type="Proteomes" id="UP001501867"/>
    </source>
</evidence>
<name>A0ABN0VM29_9ACTN</name>
<accession>A0ABN0VM29</accession>
<organism evidence="2 3">
    <name type="scientific">Streptomyces polychromogenes</name>
    <dbReference type="NCBI Taxonomy" id="67342"/>
    <lineage>
        <taxon>Bacteria</taxon>
        <taxon>Bacillati</taxon>
        <taxon>Actinomycetota</taxon>
        <taxon>Actinomycetes</taxon>
        <taxon>Kitasatosporales</taxon>
        <taxon>Streptomycetaceae</taxon>
        <taxon>Streptomyces</taxon>
    </lineage>
</organism>
<feature type="region of interest" description="Disordered" evidence="1">
    <location>
        <begin position="1"/>
        <end position="61"/>
    </location>
</feature>
<evidence type="ECO:0000256" key="1">
    <source>
        <dbReference type="SAM" id="MobiDB-lite"/>
    </source>
</evidence>